<gene>
    <name evidence="3" type="ORF">SAMN02745207_03243</name>
</gene>
<proteinExistence type="inferred from homology"/>
<evidence type="ECO:0000256" key="2">
    <source>
        <dbReference type="HAMAP-Rule" id="MF_00338"/>
    </source>
</evidence>
<comment type="similarity">
    <text evidence="1 2">Belongs to the UPF0145 family.</text>
</comment>
<dbReference type="Proteomes" id="UP000184447">
    <property type="component" value="Unassembled WGS sequence"/>
</dbReference>
<sequence length="103" mass="11024">MILVNTDYVSGKEVETLSIVKGSTVHSKNVGKDLLSGLKTLVGGEIVAYSEMMNEARAIATKRMVKEAEQLGAEAVINIRYATSAIMQGSAEVIVYGTAVKFK</sequence>
<dbReference type="Pfam" id="PF01906">
    <property type="entry name" value="YbjQ_1"/>
    <property type="match status" value="1"/>
</dbReference>
<dbReference type="OrthoDB" id="9796448at2"/>
<dbReference type="SUPFAM" id="SSF117782">
    <property type="entry name" value="YbjQ-like"/>
    <property type="match status" value="1"/>
</dbReference>
<dbReference type="HAMAP" id="MF_00338">
    <property type="entry name" value="UPF0145"/>
    <property type="match status" value="1"/>
</dbReference>
<dbReference type="InterPro" id="IPR002765">
    <property type="entry name" value="UPF0145_YbjQ-like"/>
</dbReference>
<evidence type="ECO:0000313" key="4">
    <source>
        <dbReference type="Proteomes" id="UP000184447"/>
    </source>
</evidence>
<evidence type="ECO:0000256" key="1">
    <source>
        <dbReference type="ARBA" id="ARBA00010751"/>
    </source>
</evidence>
<dbReference type="EMBL" id="FQXM01000022">
    <property type="protein sequence ID" value="SHH93216.1"/>
    <property type="molecule type" value="Genomic_DNA"/>
</dbReference>
<name>A0A1M5WZX6_9CLOT</name>
<dbReference type="PANTHER" id="PTHR34068">
    <property type="entry name" value="UPF0145 PROTEIN YBJQ"/>
    <property type="match status" value="1"/>
</dbReference>
<dbReference type="RefSeq" id="WP_073339600.1">
    <property type="nucleotide sequence ID" value="NZ_FQXM01000022.1"/>
</dbReference>
<dbReference type="STRING" id="1121316.SAMN02745207_03243"/>
<dbReference type="Gene3D" id="3.30.110.70">
    <property type="entry name" value="Hypothetical protein apc22750. Chain B"/>
    <property type="match status" value="1"/>
</dbReference>
<dbReference type="InterPro" id="IPR035439">
    <property type="entry name" value="UPF0145_dom_sf"/>
</dbReference>
<organism evidence="3 4">
    <name type="scientific">Clostridium grantii DSM 8605</name>
    <dbReference type="NCBI Taxonomy" id="1121316"/>
    <lineage>
        <taxon>Bacteria</taxon>
        <taxon>Bacillati</taxon>
        <taxon>Bacillota</taxon>
        <taxon>Clostridia</taxon>
        <taxon>Eubacteriales</taxon>
        <taxon>Clostridiaceae</taxon>
        <taxon>Clostridium</taxon>
    </lineage>
</organism>
<dbReference type="PANTHER" id="PTHR34068:SF2">
    <property type="entry name" value="UPF0145 PROTEIN SCO3412"/>
    <property type="match status" value="1"/>
</dbReference>
<dbReference type="AlphaFoldDB" id="A0A1M5WZX6"/>
<accession>A0A1M5WZX6</accession>
<reference evidence="3 4" key="1">
    <citation type="submission" date="2016-11" db="EMBL/GenBank/DDBJ databases">
        <authorList>
            <person name="Jaros S."/>
            <person name="Januszkiewicz K."/>
            <person name="Wedrychowicz H."/>
        </authorList>
    </citation>
    <scope>NUCLEOTIDE SEQUENCE [LARGE SCALE GENOMIC DNA]</scope>
    <source>
        <strain evidence="3 4">DSM 8605</strain>
    </source>
</reference>
<evidence type="ECO:0000313" key="3">
    <source>
        <dbReference type="EMBL" id="SHH93216.1"/>
    </source>
</evidence>
<keyword evidence="4" id="KW-1185">Reference proteome</keyword>
<protein>
    <recommendedName>
        <fullName evidence="2">UPF0145 protein SAMN02745207_03243</fullName>
    </recommendedName>
</protein>